<reference evidence="3" key="1">
    <citation type="submission" date="2025-08" db="UniProtKB">
        <authorList>
            <consortium name="RefSeq"/>
        </authorList>
    </citation>
    <scope>IDENTIFICATION</scope>
</reference>
<proteinExistence type="predicted"/>
<evidence type="ECO:0000256" key="1">
    <source>
        <dbReference type="SAM" id="MobiDB-lite"/>
    </source>
</evidence>
<protein>
    <submittedName>
        <fullName evidence="3">Homeobox protein prophet of Pit-1-like</fullName>
    </submittedName>
</protein>
<feature type="compositionally biased region" description="Pro residues" evidence="1">
    <location>
        <begin position="66"/>
        <end position="76"/>
    </location>
</feature>
<feature type="region of interest" description="Disordered" evidence="1">
    <location>
        <begin position="44"/>
        <end position="116"/>
    </location>
</feature>
<gene>
    <name evidence="3" type="primary">LOC106564299</name>
</gene>
<keyword evidence="2" id="KW-1185">Reference proteome</keyword>
<dbReference type="GeneID" id="106564299"/>
<dbReference type="Proteomes" id="UP001652741">
    <property type="component" value="Chromosome ssa12"/>
</dbReference>
<dbReference type="RefSeq" id="XP_045548045.1">
    <property type="nucleotide sequence ID" value="XM_045692089.1"/>
</dbReference>
<sequence length="140" mass="15802">MAQTNLQLFELNQRTISQWYSRRQKERERMVLQQGLGLAVAPSVTAQPLPEAKPLHYQREGIQAPFPFPTPPPPPRSHARPPSKESPPKRPFSQPTWSNNPPHFPAPPKPKDNIRAALHLLQCQGQRLGGGRGLRTTQSR</sequence>
<name>A0ABM3CNA0_SALSA</name>
<organism evidence="2 3">
    <name type="scientific">Salmo salar</name>
    <name type="common">Atlantic salmon</name>
    <dbReference type="NCBI Taxonomy" id="8030"/>
    <lineage>
        <taxon>Eukaryota</taxon>
        <taxon>Metazoa</taxon>
        <taxon>Chordata</taxon>
        <taxon>Craniata</taxon>
        <taxon>Vertebrata</taxon>
        <taxon>Euteleostomi</taxon>
        <taxon>Actinopterygii</taxon>
        <taxon>Neopterygii</taxon>
        <taxon>Teleostei</taxon>
        <taxon>Protacanthopterygii</taxon>
        <taxon>Salmoniformes</taxon>
        <taxon>Salmonidae</taxon>
        <taxon>Salmoninae</taxon>
        <taxon>Salmo</taxon>
    </lineage>
</organism>
<evidence type="ECO:0000313" key="2">
    <source>
        <dbReference type="Proteomes" id="UP001652741"/>
    </source>
</evidence>
<accession>A0ABM3CNA0</accession>
<evidence type="ECO:0000313" key="3">
    <source>
        <dbReference type="RefSeq" id="XP_045548045.1"/>
    </source>
</evidence>